<dbReference type="AlphaFoldDB" id="A0A1Y3M675"/>
<comment type="caution">
    <text evidence="1">The sequence shown here is derived from an EMBL/GenBank/DDBJ whole genome shotgun (WGS) entry which is preliminary data.</text>
</comment>
<protein>
    <submittedName>
        <fullName evidence="1">Penicillin-binding protein</fullName>
    </submittedName>
</protein>
<reference evidence="1 2" key="1">
    <citation type="submission" date="2017-02" db="EMBL/GenBank/DDBJ databases">
        <title>Bacillus pseudomycoides isolate FSL K6-0042.</title>
        <authorList>
            <person name="Kovac J."/>
        </authorList>
    </citation>
    <scope>NUCLEOTIDE SEQUENCE [LARGE SCALE GENOMIC DNA]</scope>
    <source>
        <strain evidence="1 2">FSL K6-0042</strain>
    </source>
</reference>
<proteinExistence type="predicted"/>
<dbReference type="RefSeq" id="WP_016113391.1">
    <property type="nucleotide sequence ID" value="NZ_CP189815.1"/>
</dbReference>
<gene>
    <name evidence="1" type="ORF">BW425_26490</name>
</gene>
<evidence type="ECO:0000313" key="2">
    <source>
        <dbReference type="Proteomes" id="UP000195321"/>
    </source>
</evidence>
<sequence length="72" mass="8093">MFNNHDKCVCDQLAVLQLGTEVDIFLSGNTIEDVIFVNFNPENFCATFVDNETEPGTVIVLDCRDILALRIE</sequence>
<organism evidence="1 2">
    <name type="scientific">Bacillus pseudomycoides</name>
    <dbReference type="NCBI Taxonomy" id="64104"/>
    <lineage>
        <taxon>Bacteria</taxon>
        <taxon>Bacillati</taxon>
        <taxon>Bacillota</taxon>
        <taxon>Bacilli</taxon>
        <taxon>Bacillales</taxon>
        <taxon>Bacillaceae</taxon>
        <taxon>Bacillus</taxon>
        <taxon>Bacillus cereus group</taxon>
    </lineage>
</organism>
<accession>A0A1Y3M675</accession>
<name>A0A1Y3M675_9BACI</name>
<evidence type="ECO:0000313" key="1">
    <source>
        <dbReference type="EMBL" id="OUM45947.1"/>
    </source>
</evidence>
<dbReference type="Proteomes" id="UP000195321">
    <property type="component" value="Unassembled WGS sequence"/>
</dbReference>
<dbReference type="EMBL" id="MWPX01000072">
    <property type="protein sequence ID" value="OUM45947.1"/>
    <property type="molecule type" value="Genomic_DNA"/>
</dbReference>